<evidence type="ECO:0000313" key="1">
    <source>
        <dbReference type="EMBL" id="MBK1869775.1"/>
    </source>
</evidence>
<keyword evidence="2" id="KW-1185">Reference proteome</keyword>
<name>A0ACC5RAX9_9HYPH</name>
<organism evidence="1 2">
    <name type="scientific">Taklimakanibacter albus</name>
    <dbReference type="NCBI Taxonomy" id="2800327"/>
    <lineage>
        <taxon>Bacteria</taxon>
        <taxon>Pseudomonadati</taxon>
        <taxon>Pseudomonadota</taxon>
        <taxon>Alphaproteobacteria</taxon>
        <taxon>Hyphomicrobiales</taxon>
        <taxon>Aestuariivirgaceae</taxon>
        <taxon>Taklimakanibacter</taxon>
    </lineage>
</organism>
<sequence>MRFSVGTLKAFIAVAEMGSITEAGDKLGRTPSTISMTLKALEVDVGAPLFETDRKNRLSKAGTFVLAQARELLSHHERSVAAIKAFAGNQAGRVDLACVPSIATSIVPGVLLRYRESHPGVEINVRDADSPSVAEAVESGKVALGVASLRRARPDLHFEALFEEKLGIICRADDPLARTKSPIDWADLHDRTFLGNGISSMTETAELAGLNSGAPIVVYNVLSLLALVRAGIGITILPRLSIAAWRDGLAFVPLRDRKASRTVGLITRSIERHSPAEEAFVAQLRLTLKDKATELGIQMLGRPKR</sequence>
<evidence type="ECO:0000313" key="2">
    <source>
        <dbReference type="Proteomes" id="UP000616151"/>
    </source>
</evidence>
<comment type="caution">
    <text evidence="1">The sequence shown here is derived from an EMBL/GenBank/DDBJ whole genome shotgun (WGS) entry which is preliminary data.</text>
</comment>
<dbReference type="Proteomes" id="UP000616151">
    <property type="component" value="Unassembled WGS sequence"/>
</dbReference>
<accession>A0ACC5RAX9</accession>
<dbReference type="EMBL" id="JAENHL010000008">
    <property type="protein sequence ID" value="MBK1869775.1"/>
    <property type="molecule type" value="Genomic_DNA"/>
</dbReference>
<reference evidence="1" key="1">
    <citation type="submission" date="2021-01" db="EMBL/GenBank/DDBJ databases">
        <authorList>
            <person name="Sun Q."/>
        </authorList>
    </citation>
    <scope>NUCLEOTIDE SEQUENCE</scope>
    <source>
        <strain evidence="1">YIM B02566</strain>
    </source>
</reference>
<gene>
    <name evidence="1" type="ORF">JHL16_25660</name>
</gene>
<proteinExistence type="predicted"/>
<protein>
    <submittedName>
        <fullName evidence="1">LysR family transcriptional regulator</fullName>
    </submittedName>
</protein>